<dbReference type="EC" id="1.10.3.2" evidence="1"/>
<name>Q2L4S4_9BASI</name>
<organism evidence="1">
    <name type="scientific">uncultured Basidiomycota</name>
    <dbReference type="NCBI Taxonomy" id="175244"/>
    <lineage>
        <taxon>Eukaryota</taxon>
        <taxon>Fungi</taxon>
        <taxon>Dikarya</taxon>
        <taxon>Basidiomycota</taxon>
        <taxon>environmental samples</taxon>
    </lineage>
</organism>
<proteinExistence type="predicted"/>
<protein>
    <submittedName>
        <fullName evidence="1">Laccase</fullName>
        <ecNumber evidence="1">1.10.3.2</ecNumber>
    </submittedName>
</protein>
<evidence type="ECO:0000313" key="1">
    <source>
        <dbReference type="EMBL" id="CAF31641.1"/>
    </source>
</evidence>
<sequence length="47" mass="5371">HWHGFFQRESALGDGNIMDIGEGPPIEYLELSAPRSPRPNGTFWYHS</sequence>
<accession>Q2L4S4</accession>
<reference evidence="1" key="1">
    <citation type="submission" date="2004-02" db="EMBL/GenBank/DDBJ databases">
        <title>Diversity profiles of basidiomycete laccase genes in different types of temperate soils: how to handle with their heterogeneous distribution?</title>
        <authorList>
            <person name="Luis P."/>
            <person name="Kellner H."/>
            <person name="Zimdars B."/>
            <person name="Langer U."/>
            <person name="Martin F."/>
            <person name="Buscot F."/>
        </authorList>
    </citation>
    <scope>NUCLEOTIDE SEQUENCE</scope>
</reference>
<feature type="non-terminal residue" evidence="1">
    <location>
        <position position="47"/>
    </location>
</feature>
<dbReference type="EMBL" id="AJ626728">
    <property type="protein sequence ID" value="CAF31641.1"/>
    <property type="molecule type" value="Genomic_DNA"/>
</dbReference>
<feature type="non-terminal residue" evidence="1">
    <location>
        <position position="1"/>
    </location>
</feature>
<dbReference type="AlphaFoldDB" id="Q2L4S4"/>
<gene>
    <name evidence="1" type="primary">lac</name>
</gene>
<keyword evidence="1" id="KW-0560">Oxidoreductase</keyword>
<dbReference type="GO" id="GO:0052716">
    <property type="term" value="F:hydroquinone:oxygen oxidoreductase activity"/>
    <property type="evidence" value="ECO:0007669"/>
    <property type="project" value="UniProtKB-EC"/>
</dbReference>